<sequence>MNKRFNSRRKNPKQQGRGTLENIVTDGPHNEWLGMPDYYIHTLTVDGEEYNYLSPDEVLDVKVGDKVVFRYQLAGKIKRIDKRSLGIAIDPSTYLNQTTDDDD</sequence>
<accession>A0A853I0S7</accession>
<dbReference type="AlphaFoldDB" id="A0A853I0S7"/>
<organism evidence="2 3">
    <name type="scientific">Spartinivicinus marinus</name>
    <dbReference type="NCBI Taxonomy" id="2994442"/>
    <lineage>
        <taxon>Bacteria</taxon>
        <taxon>Pseudomonadati</taxon>
        <taxon>Pseudomonadota</taxon>
        <taxon>Gammaproteobacteria</taxon>
        <taxon>Oceanospirillales</taxon>
        <taxon>Zooshikellaceae</taxon>
        <taxon>Spartinivicinus</taxon>
    </lineage>
</organism>
<name>A0A853I0S7_9GAMM</name>
<feature type="compositionally biased region" description="Basic residues" evidence="1">
    <location>
        <begin position="1"/>
        <end position="12"/>
    </location>
</feature>
<protein>
    <submittedName>
        <fullName evidence="2">Uncharacterized protein</fullName>
    </submittedName>
</protein>
<comment type="caution">
    <text evidence="2">The sequence shown here is derived from an EMBL/GenBank/DDBJ whole genome shotgun (WGS) entry which is preliminary data.</text>
</comment>
<evidence type="ECO:0000313" key="3">
    <source>
        <dbReference type="Proteomes" id="UP000569732"/>
    </source>
</evidence>
<evidence type="ECO:0000256" key="1">
    <source>
        <dbReference type="SAM" id="MobiDB-lite"/>
    </source>
</evidence>
<proteinExistence type="predicted"/>
<keyword evidence="3" id="KW-1185">Reference proteome</keyword>
<gene>
    <name evidence="2" type="ORF">H0A36_03160</name>
</gene>
<dbReference type="RefSeq" id="WP_180567027.1">
    <property type="nucleotide sequence ID" value="NZ_JACCKB010000003.1"/>
</dbReference>
<feature type="region of interest" description="Disordered" evidence="1">
    <location>
        <begin position="1"/>
        <end position="26"/>
    </location>
</feature>
<dbReference type="Proteomes" id="UP000569732">
    <property type="component" value="Unassembled WGS sequence"/>
</dbReference>
<reference evidence="2 3" key="1">
    <citation type="submission" date="2020-07" db="EMBL/GenBank/DDBJ databases">
        <title>Endozoicomonas sp. nov., isolated from sediment.</title>
        <authorList>
            <person name="Gu T."/>
        </authorList>
    </citation>
    <scope>NUCLEOTIDE SEQUENCE [LARGE SCALE GENOMIC DNA]</scope>
    <source>
        <strain evidence="2 3">SM1973</strain>
    </source>
</reference>
<evidence type="ECO:0000313" key="2">
    <source>
        <dbReference type="EMBL" id="NYZ64992.1"/>
    </source>
</evidence>
<dbReference type="EMBL" id="JACCKB010000003">
    <property type="protein sequence ID" value="NYZ64992.1"/>
    <property type="molecule type" value="Genomic_DNA"/>
</dbReference>